<sequence>MPFTTKLSAALGHPHRLVLIVLAVAVMMGAGTAAAETLDRLSSAAVVDGPIPAGAVGDPSRAYPFGASVTDVAAYGYVEEEFFFSGHTPAGPYTSRMLVRRPADPAKFSGTVVTEWQNVSNNFDLDCLWARSADHLLRSGDAYVAVDAQTVGVDHPDTGLTAWNPQRYDRLRLPAVGTFVAEPAAYEIFGQALRQVRSPDGVAPLGDLTVKQQLVTGCSQSAAALTIYANTVGPLYGAVDGYLLTALSTASIGPATPSAALPQPVAGAAGVPVLQLNTETDSAQFRPPDTDRYRLWEVAGTTHSDHDAQTYLEAVARRDLGREPTPYPCAAPPLSRIPFRNVQNAALDAVKSWARGGPAPAVQPQMDYAADGTVLRDRYGNAFGGIRLPEFAVPVATNNRDNSGGDVCSTLFGRSVPFTSDELHALYPTRQDYLTRFEQATTAAVDSGVLLPGDARDSVDAARASAAIPE</sequence>
<proteinExistence type="predicted"/>
<dbReference type="InterPro" id="IPR045394">
    <property type="entry name" value="Abhydrolase_dom"/>
</dbReference>
<protein>
    <recommendedName>
        <fullName evidence="1">Alpha/beta hydrolase domain-containing protein</fullName>
    </recommendedName>
</protein>
<comment type="caution">
    <text evidence="2">The sequence shown here is derived from an EMBL/GenBank/DDBJ whole genome shotgun (WGS) entry which is preliminary data.</text>
</comment>
<dbReference type="AlphaFoldDB" id="A0AB38FDG6"/>
<dbReference type="EMBL" id="UAUI01000011">
    <property type="protein sequence ID" value="SPZ39269.1"/>
    <property type="molecule type" value="Genomic_DNA"/>
</dbReference>
<dbReference type="Proteomes" id="UP000251211">
    <property type="component" value="Unassembled WGS sequence"/>
</dbReference>
<reference evidence="2 3" key="1">
    <citation type="submission" date="2018-06" db="EMBL/GenBank/DDBJ databases">
        <authorList>
            <consortium name="Pathogen Informatics"/>
            <person name="Doyle S."/>
        </authorList>
    </citation>
    <scope>NUCLEOTIDE SEQUENCE [LARGE SCALE GENOMIC DNA]</scope>
    <source>
        <strain evidence="2 3">NCTC13229</strain>
    </source>
</reference>
<dbReference type="RefSeq" id="WP_112299766.1">
    <property type="nucleotide sequence ID" value="NZ_QTTP01000001.1"/>
</dbReference>
<evidence type="ECO:0000259" key="1">
    <source>
        <dbReference type="Pfam" id="PF20091"/>
    </source>
</evidence>
<accession>A0AB38FDG6</accession>
<feature type="domain" description="Alpha/beta hydrolase" evidence="1">
    <location>
        <begin position="47"/>
        <end position="459"/>
    </location>
</feature>
<dbReference type="Pfam" id="PF20091">
    <property type="entry name" value="Abhydrolase_10"/>
    <property type="match status" value="1"/>
</dbReference>
<organism evidence="2 3">
    <name type="scientific">Rhodococcus wratislaviensis</name>
    <name type="common">Tsukamurella wratislaviensis</name>
    <dbReference type="NCBI Taxonomy" id="44752"/>
    <lineage>
        <taxon>Bacteria</taxon>
        <taxon>Bacillati</taxon>
        <taxon>Actinomycetota</taxon>
        <taxon>Actinomycetes</taxon>
        <taxon>Mycobacteriales</taxon>
        <taxon>Nocardiaceae</taxon>
        <taxon>Rhodococcus</taxon>
    </lineage>
</organism>
<name>A0AB38FDG6_RHOWR</name>
<evidence type="ECO:0000313" key="2">
    <source>
        <dbReference type="EMBL" id="SPZ39269.1"/>
    </source>
</evidence>
<gene>
    <name evidence="2" type="ORF">NCTC13229_02748</name>
</gene>
<evidence type="ECO:0000313" key="3">
    <source>
        <dbReference type="Proteomes" id="UP000251211"/>
    </source>
</evidence>